<dbReference type="EMBL" id="BSTJ01000016">
    <property type="protein sequence ID" value="GLY80787.1"/>
    <property type="molecule type" value="Genomic_DNA"/>
</dbReference>
<keyword evidence="1" id="KW-0472">Membrane</keyword>
<dbReference type="InterPro" id="IPR047928">
    <property type="entry name" value="Perm_prefix_1"/>
</dbReference>
<proteinExistence type="predicted"/>
<dbReference type="NCBIfam" id="NF038403">
    <property type="entry name" value="perm_prefix_1"/>
    <property type="match status" value="1"/>
</dbReference>
<evidence type="ECO:0000313" key="2">
    <source>
        <dbReference type="EMBL" id="GLY80787.1"/>
    </source>
</evidence>
<sequence>MNEIERYLDRLSARLRGSGADVSRVLAETEEHLRDAVRDGVADGLTEEDAARRAVTRFGSPWAVARRFGGRPAWVLIAPELARLVPSAAAGLVAIGVSGVLAQVLGWLFGPAFVAGDLPWVRYTPQRCAELGHPAHGCLDAVVRDHFGEVVGGRVAAGVLGLLVLGGYALVRRRLGAARVTPMPGVLPVAGTALYGVATAVLLIDGMNLATAGGAHAGSGQCWSAGVVALVMFLAYARTLYREHFSRSTA</sequence>
<dbReference type="Proteomes" id="UP001165135">
    <property type="component" value="Unassembled WGS sequence"/>
</dbReference>
<dbReference type="Pfam" id="PF22564">
    <property type="entry name" value="HAAS"/>
    <property type="match status" value="1"/>
</dbReference>
<dbReference type="AlphaFoldDB" id="A0A9W6RV99"/>
<comment type="caution">
    <text evidence="2">The sequence shown here is derived from an EMBL/GenBank/DDBJ whole genome shotgun (WGS) entry which is preliminary data.</text>
</comment>
<protein>
    <submittedName>
        <fullName evidence="2">Uncharacterized protein</fullName>
    </submittedName>
</protein>
<reference evidence="2" key="1">
    <citation type="submission" date="2023-03" db="EMBL/GenBank/DDBJ databases">
        <title>Actinoallomurus iriomotensis NBRC 103681.</title>
        <authorList>
            <person name="Ichikawa N."/>
            <person name="Sato H."/>
            <person name="Tonouchi N."/>
        </authorList>
    </citation>
    <scope>NUCLEOTIDE SEQUENCE</scope>
    <source>
        <strain evidence="2">NBRC 103681</strain>
    </source>
</reference>
<dbReference type="RefSeq" id="WP_285634228.1">
    <property type="nucleotide sequence ID" value="NZ_BSTJ01000016.1"/>
</dbReference>
<evidence type="ECO:0000313" key="3">
    <source>
        <dbReference type="Proteomes" id="UP001165135"/>
    </source>
</evidence>
<accession>A0A9W6RV99</accession>
<evidence type="ECO:0000256" key="1">
    <source>
        <dbReference type="SAM" id="Phobius"/>
    </source>
</evidence>
<gene>
    <name evidence="2" type="ORF">Airi01_090540</name>
</gene>
<keyword evidence="1" id="KW-1133">Transmembrane helix</keyword>
<organism evidence="2 3">
    <name type="scientific">Actinoallomurus iriomotensis</name>
    <dbReference type="NCBI Taxonomy" id="478107"/>
    <lineage>
        <taxon>Bacteria</taxon>
        <taxon>Bacillati</taxon>
        <taxon>Actinomycetota</taxon>
        <taxon>Actinomycetes</taxon>
        <taxon>Streptosporangiales</taxon>
        <taxon>Thermomonosporaceae</taxon>
        <taxon>Actinoallomurus</taxon>
    </lineage>
</organism>
<feature type="transmembrane region" description="Helical" evidence="1">
    <location>
        <begin position="223"/>
        <end position="241"/>
    </location>
</feature>
<feature type="transmembrane region" description="Helical" evidence="1">
    <location>
        <begin position="183"/>
        <end position="203"/>
    </location>
</feature>
<keyword evidence="1" id="KW-0812">Transmembrane</keyword>
<feature type="transmembrane region" description="Helical" evidence="1">
    <location>
        <begin position="151"/>
        <end position="171"/>
    </location>
</feature>
<feature type="transmembrane region" description="Helical" evidence="1">
    <location>
        <begin position="89"/>
        <end position="110"/>
    </location>
</feature>
<name>A0A9W6RV99_9ACTN</name>